<accession>A0ABM6MC99</accession>
<dbReference type="PANTHER" id="PTHR34821">
    <property type="entry name" value="INNER MEMBRANE PROTEIN YDCZ"/>
    <property type="match status" value="1"/>
</dbReference>
<evidence type="ECO:0000313" key="2">
    <source>
        <dbReference type="EMBL" id="ASR53644.1"/>
    </source>
</evidence>
<evidence type="ECO:0000313" key="3">
    <source>
        <dbReference type="Proteomes" id="UP000258016"/>
    </source>
</evidence>
<keyword evidence="3" id="KW-1185">Reference proteome</keyword>
<proteinExistence type="predicted"/>
<reference evidence="2 3" key="1">
    <citation type="submission" date="2017-03" db="EMBL/GenBank/DDBJ databases">
        <title>Complete genome sequence of Blastomonas fulva degrading microcsystin LR.</title>
        <authorList>
            <person name="Lee H.-g."/>
            <person name="Jin L."/>
            <person name="oh H.-M."/>
        </authorList>
    </citation>
    <scope>NUCLEOTIDE SEQUENCE [LARGE SCALE GENOMIC DNA]</scope>
    <source>
        <strain evidence="2 3">T2</strain>
    </source>
</reference>
<dbReference type="EMBL" id="CP020083">
    <property type="protein sequence ID" value="ASR53644.1"/>
    <property type="molecule type" value="Genomic_DNA"/>
</dbReference>
<keyword evidence="1" id="KW-1133">Transmembrane helix</keyword>
<feature type="transmembrane region" description="Helical" evidence="1">
    <location>
        <begin position="26"/>
        <end position="49"/>
    </location>
</feature>
<keyword evidence="1" id="KW-0472">Membrane</keyword>
<evidence type="ECO:0000256" key="1">
    <source>
        <dbReference type="SAM" id="Phobius"/>
    </source>
</evidence>
<gene>
    <name evidence="2" type="ORF">B5J99_17690</name>
</gene>
<feature type="transmembrane region" description="Helical" evidence="1">
    <location>
        <begin position="85"/>
        <end position="103"/>
    </location>
</feature>
<protein>
    <recommendedName>
        <fullName evidence="4">EamA-like transporter family protein</fullName>
    </recommendedName>
</protein>
<dbReference type="Pfam" id="PF04657">
    <property type="entry name" value="DMT_YdcZ"/>
    <property type="match status" value="1"/>
</dbReference>
<sequence length="138" mass="14199">MLLTGIGIPVMAALNSQLGVRLANPAAASVILFLSALFIAAAASAVVGLPDLAKVRAAPPHLFFSGAFVAFYVLSITWIGPRFGIGNAVFLVLLGQIVAAALIDHFGLFGVPRSPLTALRIGGMVMMTVGVLMARKIG</sequence>
<organism evidence="2 3">
    <name type="scientific">Blastomonas fulva</name>
    <dbReference type="NCBI Taxonomy" id="1550728"/>
    <lineage>
        <taxon>Bacteria</taxon>
        <taxon>Pseudomonadati</taxon>
        <taxon>Pseudomonadota</taxon>
        <taxon>Alphaproteobacteria</taxon>
        <taxon>Sphingomonadales</taxon>
        <taxon>Sphingomonadaceae</taxon>
        <taxon>Blastomonas</taxon>
    </lineage>
</organism>
<dbReference type="Proteomes" id="UP000258016">
    <property type="component" value="Chromosome"/>
</dbReference>
<evidence type="ECO:0008006" key="4">
    <source>
        <dbReference type="Google" id="ProtNLM"/>
    </source>
</evidence>
<name>A0ABM6MC99_9SPHN</name>
<feature type="transmembrane region" description="Helical" evidence="1">
    <location>
        <begin position="61"/>
        <end position="79"/>
    </location>
</feature>
<keyword evidence="1" id="KW-0812">Transmembrane</keyword>
<dbReference type="InterPro" id="IPR006750">
    <property type="entry name" value="YdcZ"/>
</dbReference>
<dbReference type="PANTHER" id="PTHR34821:SF2">
    <property type="entry name" value="INNER MEMBRANE PROTEIN YDCZ"/>
    <property type="match status" value="1"/>
</dbReference>
<feature type="transmembrane region" description="Helical" evidence="1">
    <location>
        <begin position="115"/>
        <end position="134"/>
    </location>
</feature>